<keyword evidence="8" id="KW-1185">Reference proteome</keyword>
<keyword evidence="2" id="KW-0201">Cytochrome c-type biogenesis</keyword>
<dbReference type="PANTHER" id="PTHR42852:SF6">
    <property type="entry name" value="THIOL:DISULFIDE INTERCHANGE PROTEIN DSBE"/>
    <property type="match status" value="1"/>
</dbReference>
<dbReference type="PANTHER" id="PTHR42852">
    <property type="entry name" value="THIOL:DISULFIDE INTERCHANGE PROTEIN DSBE"/>
    <property type="match status" value="1"/>
</dbReference>
<dbReference type="InterPro" id="IPR050553">
    <property type="entry name" value="Thioredoxin_ResA/DsbE_sf"/>
</dbReference>
<sequence length="376" mass="41491">MKKHLFGLLLFAPWLAQAQTPLSYTIKGTIGKQSVPAKIYLTSAGLLMDSTALKNGAFEFKGTTDFPKQATLIVHRNGKLTLAFFNSSNRKDLFLEPGPIVVTSPDSLPNAKLTGTQLTADFNKLQASLKPITDKMNALGAEYGKASEAQRKTPEFQERMRTAGQNAFKDFVLREKEFIKANPNSWVSLNLLPQLGMMGPPQYAEVAPLYNALSPTLKNSAPGIQYGKLVQDLKDVAIGVQAPNFSQKTPEGKVVSLADYRGKYVLVDFWASWCGPCREENPAVTKAYNAYKAKNFDVLGVSLDDEKGRAKWLKAIQDDKLAWTQVSDLRGWENEVARSYHVQAIPQNFLIDPTGKIVAANLKGDELHATLARLIK</sequence>
<evidence type="ECO:0000313" key="7">
    <source>
        <dbReference type="EMBL" id="UOQ66118.1"/>
    </source>
</evidence>
<dbReference type="InterPro" id="IPR013766">
    <property type="entry name" value="Thioredoxin_domain"/>
</dbReference>
<evidence type="ECO:0000256" key="2">
    <source>
        <dbReference type="ARBA" id="ARBA00022748"/>
    </source>
</evidence>
<evidence type="ECO:0000256" key="5">
    <source>
        <dbReference type="SAM" id="SignalP"/>
    </source>
</evidence>
<evidence type="ECO:0000259" key="6">
    <source>
        <dbReference type="PROSITE" id="PS51352"/>
    </source>
</evidence>
<dbReference type="InterPro" id="IPR000866">
    <property type="entry name" value="AhpC/TSA"/>
</dbReference>
<feature type="domain" description="Thioredoxin" evidence="6">
    <location>
        <begin position="236"/>
        <end position="376"/>
    </location>
</feature>
<protein>
    <submittedName>
        <fullName evidence="7">AhpC/TSA family protein</fullName>
    </submittedName>
</protein>
<evidence type="ECO:0000256" key="3">
    <source>
        <dbReference type="ARBA" id="ARBA00023157"/>
    </source>
</evidence>
<feature type="chain" id="PRO_5045896598" evidence="5">
    <location>
        <begin position="19"/>
        <end position="376"/>
    </location>
</feature>
<keyword evidence="3" id="KW-1015">Disulfide bond</keyword>
<dbReference type="Proteomes" id="UP000830401">
    <property type="component" value="Chromosome"/>
</dbReference>
<dbReference type="RefSeq" id="WP_245120096.1">
    <property type="nucleotide sequence ID" value="NZ_CP095061.1"/>
</dbReference>
<evidence type="ECO:0000256" key="1">
    <source>
        <dbReference type="ARBA" id="ARBA00004196"/>
    </source>
</evidence>
<accession>A0ABY4G5G4</accession>
<dbReference type="InterPro" id="IPR025380">
    <property type="entry name" value="DUF4369"/>
</dbReference>
<evidence type="ECO:0000313" key="8">
    <source>
        <dbReference type="Proteomes" id="UP000830401"/>
    </source>
</evidence>
<reference evidence="7" key="1">
    <citation type="submission" date="2022-04" db="EMBL/GenBank/DDBJ databases">
        <title>Hymenobacter sp. isolated from the air.</title>
        <authorList>
            <person name="Won M."/>
            <person name="Lee C.-M."/>
            <person name="Woen H.-Y."/>
            <person name="Kwon S.-W."/>
        </authorList>
    </citation>
    <scope>NUCLEOTIDE SEQUENCE</scope>
    <source>
        <strain evidence="7">5420S-77</strain>
    </source>
</reference>
<dbReference type="Pfam" id="PF00578">
    <property type="entry name" value="AhpC-TSA"/>
    <property type="match status" value="1"/>
</dbReference>
<name>A0ABY4G5G4_9BACT</name>
<dbReference type="PROSITE" id="PS51352">
    <property type="entry name" value="THIOREDOXIN_2"/>
    <property type="match status" value="1"/>
</dbReference>
<gene>
    <name evidence="7" type="ORF">MUN86_21905</name>
</gene>
<proteinExistence type="predicted"/>
<evidence type="ECO:0000256" key="4">
    <source>
        <dbReference type="ARBA" id="ARBA00023284"/>
    </source>
</evidence>
<keyword evidence="5" id="KW-0732">Signal</keyword>
<dbReference type="InterPro" id="IPR036249">
    <property type="entry name" value="Thioredoxin-like_sf"/>
</dbReference>
<organism evidence="7 8">
    <name type="scientific">Hymenobacter volaticus</name>
    <dbReference type="NCBI Taxonomy" id="2932254"/>
    <lineage>
        <taxon>Bacteria</taxon>
        <taxon>Pseudomonadati</taxon>
        <taxon>Bacteroidota</taxon>
        <taxon>Cytophagia</taxon>
        <taxon>Cytophagales</taxon>
        <taxon>Hymenobacteraceae</taxon>
        <taxon>Hymenobacter</taxon>
    </lineage>
</organism>
<keyword evidence="4" id="KW-0676">Redox-active center</keyword>
<dbReference type="PROSITE" id="PS00194">
    <property type="entry name" value="THIOREDOXIN_1"/>
    <property type="match status" value="1"/>
</dbReference>
<dbReference type="CDD" id="cd02966">
    <property type="entry name" value="TlpA_like_family"/>
    <property type="match status" value="1"/>
</dbReference>
<dbReference type="SUPFAM" id="SSF52833">
    <property type="entry name" value="Thioredoxin-like"/>
    <property type="match status" value="1"/>
</dbReference>
<dbReference type="Gene3D" id="3.40.30.10">
    <property type="entry name" value="Glutaredoxin"/>
    <property type="match status" value="1"/>
</dbReference>
<feature type="signal peptide" evidence="5">
    <location>
        <begin position="1"/>
        <end position="18"/>
    </location>
</feature>
<dbReference type="Pfam" id="PF14289">
    <property type="entry name" value="DUF4369"/>
    <property type="match status" value="1"/>
</dbReference>
<dbReference type="EMBL" id="CP095061">
    <property type="protein sequence ID" value="UOQ66118.1"/>
    <property type="molecule type" value="Genomic_DNA"/>
</dbReference>
<dbReference type="InterPro" id="IPR017937">
    <property type="entry name" value="Thioredoxin_CS"/>
</dbReference>
<comment type="subcellular location">
    <subcellularLocation>
        <location evidence="1">Cell envelope</location>
    </subcellularLocation>
</comment>